<dbReference type="PANTHER" id="PTHR30469">
    <property type="entry name" value="MULTIDRUG RESISTANCE PROTEIN MDTA"/>
    <property type="match status" value="1"/>
</dbReference>
<dbReference type="NCBIfam" id="TIGR01730">
    <property type="entry name" value="RND_mfp"/>
    <property type="match status" value="1"/>
</dbReference>
<name>A0A382K0I5_9ZZZZ</name>
<dbReference type="AlphaFoldDB" id="A0A382K0I5"/>
<protein>
    <recommendedName>
        <fullName evidence="3">Multidrug resistance protein MdtA-like barrel-sandwich hybrid domain-containing protein</fullName>
    </recommendedName>
</protein>
<accession>A0A382K0I5</accession>
<keyword evidence="2" id="KW-1133">Transmembrane helix</keyword>
<dbReference type="Pfam" id="PF25917">
    <property type="entry name" value="BSH_RND"/>
    <property type="match status" value="1"/>
</dbReference>
<keyword evidence="1" id="KW-0175">Coiled coil</keyword>
<dbReference type="InterPro" id="IPR006143">
    <property type="entry name" value="RND_pump_MFP"/>
</dbReference>
<dbReference type="InterPro" id="IPR058625">
    <property type="entry name" value="MdtA-like_BSH"/>
</dbReference>
<feature type="transmembrane region" description="Helical" evidence="2">
    <location>
        <begin position="12"/>
        <end position="31"/>
    </location>
</feature>
<evidence type="ECO:0000313" key="4">
    <source>
        <dbReference type="EMBL" id="SVC18354.1"/>
    </source>
</evidence>
<dbReference type="Gene3D" id="2.40.50.100">
    <property type="match status" value="1"/>
</dbReference>
<keyword evidence="2" id="KW-0472">Membrane</keyword>
<organism evidence="4">
    <name type="scientific">marine metagenome</name>
    <dbReference type="NCBI Taxonomy" id="408172"/>
    <lineage>
        <taxon>unclassified sequences</taxon>
        <taxon>metagenomes</taxon>
        <taxon>ecological metagenomes</taxon>
    </lineage>
</organism>
<gene>
    <name evidence="4" type="ORF">METZ01_LOCUS271208</name>
</gene>
<feature type="domain" description="Multidrug resistance protein MdtA-like barrel-sandwich hybrid" evidence="3">
    <location>
        <begin position="74"/>
        <end position="212"/>
    </location>
</feature>
<feature type="non-terminal residue" evidence="4">
    <location>
        <position position="269"/>
    </location>
</feature>
<dbReference type="GO" id="GO:0015562">
    <property type="term" value="F:efflux transmembrane transporter activity"/>
    <property type="evidence" value="ECO:0007669"/>
    <property type="project" value="TreeGrafter"/>
</dbReference>
<feature type="coiled-coil region" evidence="1">
    <location>
        <begin position="160"/>
        <end position="187"/>
    </location>
</feature>
<proteinExistence type="predicted"/>
<evidence type="ECO:0000256" key="2">
    <source>
        <dbReference type="SAM" id="Phobius"/>
    </source>
</evidence>
<dbReference type="Gene3D" id="1.10.287.470">
    <property type="entry name" value="Helix hairpin bin"/>
    <property type="match status" value="1"/>
</dbReference>
<dbReference type="PANTHER" id="PTHR30469:SF12">
    <property type="entry name" value="MULTIDRUG RESISTANCE PROTEIN MDTA"/>
    <property type="match status" value="1"/>
</dbReference>
<sequence length="269" mass="29302">MNRGVKRIFQFLLPIGVIVAAAIGASTMVALRPEAPTQSPSVVVPLVRVVEVDLTAVTLTVRSQGTVEPRTESQVVPEVSGRIVEVSPSFVAGGFFEAGDILFKTDPHDYEQTLIQRKAEIENARLHILQEEAEAEVAQWGWDRIGSGQARSLTLREPQLASARAELAAAEANLETAQRNLERTEVRAPYAGRVREKNVDVGEFVTVGAPVARVYAVDAAEVRLPLPDGDLAYLDLPLNYRGESGRIRGPVVTLRAGFAGRIHEWQGHI</sequence>
<keyword evidence="2" id="KW-0812">Transmembrane</keyword>
<dbReference type="Gene3D" id="2.40.30.170">
    <property type="match status" value="1"/>
</dbReference>
<dbReference type="SUPFAM" id="SSF111369">
    <property type="entry name" value="HlyD-like secretion proteins"/>
    <property type="match status" value="1"/>
</dbReference>
<evidence type="ECO:0000256" key="1">
    <source>
        <dbReference type="SAM" id="Coils"/>
    </source>
</evidence>
<reference evidence="4" key="1">
    <citation type="submission" date="2018-05" db="EMBL/GenBank/DDBJ databases">
        <authorList>
            <person name="Lanie J.A."/>
            <person name="Ng W.-L."/>
            <person name="Kazmierczak K.M."/>
            <person name="Andrzejewski T.M."/>
            <person name="Davidsen T.M."/>
            <person name="Wayne K.J."/>
            <person name="Tettelin H."/>
            <person name="Glass J.I."/>
            <person name="Rusch D."/>
            <person name="Podicherti R."/>
            <person name="Tsui H.-C.T."/>
            <person name="Winkler M.E."/>
        </authorList>
    </citation>
    <scope>NUCLEOTIDE SEQUENCE</scope>
</reference>
<dbReference type="EMBL" id="UINC01077844">
    <property type="protein sequence ID" value="SVC18354.1"/>
    <property type="molecule type" value="Genomic_DNA"/>
</dbReference>
<evidence type="ECO:0000259" key="3">
    <source>
        <dbReference type="Pfam" id="PF25917"/>
    </source>
</evidence>
<dbReference type="GO" id="GO:1990281">
    <property type="term" value="C:efflux pump complex"/>
    <property type="evidence" value="ECO:0007669"/>
    <property type="project" value="TreeGrafter"/>
</dbReference>